<dbReference type="EMBL" id="JAACFV010000020">
    <property type="protein sequence ID" value="KAF7511427.1"/>
    <property type="molecule type" value="Genomic_DNA"/>
</dbReference>
<sequence>MTEISSAIAMYDRYCATVAEEQVVASHGGIRIDRHSDGRSWDYLGERPNPADRGVVAIMVLV</sequence>
<reference evidence="1" key="1">
    <citation type="submission" date="2020-02" db="EMBL/GenBank/DDBJ databases">
        <authorList>
            <person name="Palmer J.M."/>
        </authorList>
    </citation>
    <scope>NUCLEOTIDE SEQUENCE</scope>
    <source>
        <strain evidence="1">EPUS1.4</strain>
        <tissue evidence="1">Thallus</tissue>
    </source>
</reference>
<protein>
    <submittedName>
        <fullName evidence="1">Uncharacterized protein</fullName>
    </submittedName>
</protein>
<dbReference type="Proteomes" id="UP000606974">
    <property type="component" value="Unassembled WGS sequence"/>
</dbReference>
<name>A0A8H7ANS4_9EURO</name>
<proteinExistence type="predicted"/>
<dbReference type="AlphaFoldDB" id="A0A8H7ANS4"/>
<evidence type="ECO:0000313" key="1">
    <source>
        <dbReference type="EMBL" id="KAF7511427.1"/>
    </source>
</evidence>
<evidence type="ECO:0000313" key="2">
    <source>
        <dbReference type="Proteomes" id="UP000606974"/>
    </source>
</evidence>
<gene>
    <name evidence="1" type="ORF">GJ744_004616</name>
</gene>
<comment type="caution">
    <text evidence="1">The sequence shown here is derived from an EMBL/GenBank/DDBJ whole genome shotgun (WGS) entry which is preliminary data.</text>
</comment>
<organism evidence="1 2">
    <name type="scientific">Endocarpon pusillum</name>
    <dbReference type="NCBI Taxonomy" id="364733"/>
    <lineage>
        <taxon>Eukaryota</taxon>
        <taxon>Fungi</taxon>
        <taxon>Dikarya</taxon>
        <taxon>Ascomycota</taxon>
        <taxon>Pezizomycotina</taxon>
        <taxon>Eurotiomycetes</taxon>
        <taxon>Chaetothyriomycetidae</taxon>
        <taxon>Verrucariales</taxon>
        <taxon>Verrucariaceae</taxon>
        <taxon>Endocarpon</taxon>
    </lineage>
</organism>
<accession>A0A8H7ANS4</accession>
<keyword evidence="2" id="KW-1185">Reference proteome</keyword>